<keyword evidence="3" id="KW-1185">Reference proteome</keyword>
<evidence type="ECO:0000313" key="2">
    <source>
        <dbReference type="EMBL" id="GAQ92140.1"/>
    </source>
</evidence>
<keyword evidence="1" id="KW-0812">Transmembrane</keyword>
<dbReference type="Proteomes" id="UP000054558">
    <property type="component" value="Unassembled WGS sequence"/>
</dbReference>
<feature type="transmembrane region" description="Helical" evidence="1">
    <location>
        <begin position="12"/>
        <end position="31"/>
    </location>
</feature>
<dbReference type="EMBL" id="DF237880">
    <property type="protein sequence ID" value="GAQ92140.1"/>
    <property type="molecule type" value="Genomic_DNA"/>
</dbReference>
<dbReference type="Gene3D" id="3.40.50.300">
    <property type="entry name" value="P-loop containing nucleotide triphosphate hydrolases"/>
    <property type="match status" value="1"/>
</dbReference>
<evidence type="ECO:0008006" key="4">
    <source>
        <dbReference type="Google" id="ProtNLM"/>
    </source>
</evidence>
<evidence type="ECO:0000256" key="1">
    <source>
        <dbReference type="SAM" id="Phobius"/>
    </source>
</evidence>
<keyword evidence="1" id="KW-0472">Membrane</keyword>
<reference evidence="2 3" key="1">
    <citation type="journal article" date="2014" name="Nat. Commun.">
        <title>Klebsormidium flaccidum genome reveals primary factors for plant terrestrial adaptation.</title>
        <authorList>
            <person name="Hori K."/>
            <person name="Maruyama F."/>
            <person name="Fujisawa T."/>
            <person name="Togashi T."/>
            <person name="Yamamoto N."/>
            <person name="Seo M."/>
            <person name="Sato S."/>
            <person name="Yamada T."/>
            <person name="Mori H."/>
            <person name="Tajima N."/>
            <person name="Moriyama T."/>
            <person name="Ikeuchi M."/>
            <person name="Watanabe M."/>
            <person name="Wada H."/>
            <person name="Kobayashi K."/>
            <person name="Saito M."/>
            <person name="Masuda T."/>
            <person name="Sasaki-Sekimoto Y."/>
            <person name="Mashiguchi K."/>
            <person name="Awai K."/>
            <person name="Shimojima M."/>
            <person name="Masuda S."/>
            <person name="Iwai M."/>
            <person name="Nobusawa T."/>
            <person name="Narise T."/>
            <person name="Kondo S."/>
            <person name="Saito H."/>
            <person name="Sato R."/>
            <person name="Murakawa M."/>
            <person name="Ihara Y."/>
            <person name="Oshima-Yamada Y."/>
            <person name="Ohtaka K."/>
            <person name="Satoh M."/>
            <person name="Sonobe K."/>
            <person name="Ishii M."/>
            <person name="Ohtani R."/>
            <person name="Kanamori-Sato M."/>
            <person name="Honoki R."/>
            <person name="Miyazaki D."/>
            <person name="Mochizuki H."/>
            <person name="Umetsu J."/>
            <person name="Higashi K."/>
            <person name="Shibata D."/>
            <person name="Kamiya Y."/>
            <person name="Sato N."/>
            <person name="Nakamura Y."/>
            <person name="Tabata S."/>
            <person name="Ida S."/>
            <person name="Kurokawa K."/>
            <person name="Ohta H."/>
        </authorList>
    </citation>
    <scope>NUCLEOTIDE SEQUENCE [LARGE SCALE GENOMIC DNA]</scope>
    <source>
        <strain evidence="2 3">NIES-2285</strain>
    </source>
</reference>
<dbReference type="SUPFAM" id="SSF52540">
    <property type="entry name" value="P-loop containing nucleoside triphosphate hydrolases"/>
    <property type="match status" value="1"/>
</dbReference>
<dbReference type="OrthoDB" id="20270at2759"/>
<dbReference type="InterPro" id="IPR027417">
    <property type="entry name" value="P-loop_NTPase"/>
</dbReference>
<accession>A0A1Y1IMN4</accession>
<keyword evidence="1" id="KW-1133">Transmembrane helix</keyword>
<proteinExistence type="predicted"/>
<protein>
    <recommendedName>
        <fullName evidence="4">Sulfotransferase</fullName>
    </recommendedName>
</protein>
<sequence length="429" mass="48908">MGSSASSSASRNWFLILLLLTVTFCQVLLLWSPGGQIWFRDILDSSSRWGRCRSLNSTSAVRSAVVSYSPIATRPPLGLIDGHSDQLLMPLDRVKRAFENEAATLFVLRIMKTGSTGLDALFNTRNPGECSPHLNKDLINTSGPELGCNRLAILVLRAQLDLSCQDLRGWDDPAYVTLDCLPFTASYEYEQNFYRLPFPEQDRLRTLYRGARLVSGHFPHGVHRIGHRGLFTYVTQVRDPVARALSHVNHHILDHPGIFDGFSKEEFVLSTRFGYMKSNHQVRVLCNEASIGRYDMYAEQVYCNKHECREPGTPLEGLTEVTEMHYQCALSHLRHDFSLVFVSELVDEVLKLGPTISRLFKMKVLANPKIVPYNPTTFNNRTLRLSEAPANILNWLNQLNYWDQRLYEEAKKLHRISVQRLKALQENLS</sequence>
<organism evidence="2 3">
    <name type="scientific">Klebsormidium nitens</name>
    <name type="common">Green alga</name>
    <name type="synonym">Ulothrix nitens</name>
    <dbReference type="NCBI Taxonomy" id="105231"/>
    <lineage>
        <taxon>Eukaryota</taxon>
        <taxon>Viridiplantae</taxon>
        <taxon>Streptophyta</taxon>
        <taxon>Klebsormidiophyceae</taxon>
        <taxon>Klebsormidiales</taxon>
        <taxon>Klebsormidiaceae</taxon>
        <taxon>Klebsormidium</taxon>
    </lineage>
</organism>
<name>A0A1Y1IMN4_KLENI</name>
<evidence type="ECO:0000313" key="3">
    <source>
        <dbReference type="Proteomes" id="UP000054558"/>
    </source>
</evidence>
<gene>
    <name evidence="2" type="ORF">KFL_009310050</name>
</gene>
<dbReference type="AlphaFoldDB" id="A0A1Y1IMN4"/>